<dbReference type="PANTHER" id="PTHR14796">
    <property type="entry name" value="NEURENSIN 1-RELATED"/>
    <property type="match status" value="1"/>
</dbReference>
<dbReference type="Proteomes" id="UP000823872">
    <property type="component" value="Chromosome B2"/>
</dbReference>
<evidence type="ECO:0000256" key="1">
    <source>
        <dbReference type="SAM" id="MobiDB-lite"/>
    </source>
</evidence>
<accession>A0ABI7ZGF7</accession>
<gene>
    <name evidence="3" type="primary">NRSN1</name>
</gene>
<feature type="transmembrane region" description="Helical" evidence="2">
    <location>
        <begin position="126"/>
        <end position="152"/>
    </location>
</feature>
<evidence type="ECO:0000313" key="4">
    <source>
        <dbReference type="Proteomes" id="UP000823872"/>
    </source>
</evidence>
<dbReference type="InterPro" id="IPR024883">
    <property type="entry name" value="Neurensin"/>
</dbReference>
<reference evidence="3" key="3">
    <citation type="submission" date="2025-09" db="UniProtKB">
        <authorList>
            <consortium name="Ensembl"/>
        </authorList>
    </citation>
    <scope>IDENTIFICATION</scope>
    <source>
        <strain evidence="3">breed Abyssinian</strain>
    </source>
</reference>
<proteinExistence type="predicted"/>
<dbReference type="PANTHER" id="PTHR14796:SF6">
    <property type="entry name" value="NEURENSIN-1"/>
    <property type="match status" value="1"/>
</dbReference>
<evidence type="ECO:0000313" key="3">
    <source>
        <dbReference type="Ensembl" id="ENSFCTP00005046223.1"/>
    </source>
</evidence>
<name>A0ABI7ZGF7_FELCA</name>
<feature type="region of interest" description="Disordered" evidence="1">
    <location>
        <begin position="49"/>
        <end position="68"/>
    </location>
</feature>
<reference evidence="3 4" key="1">
    <citation type="submission" date="2021-02" db="EMBL/GenBank/DDBJ databases">
        <title>Safari Cat Assemblies.</title>
        <authorList>
            <person name="Bredemeyer K.R."/>
            <person name="Murphy W.J."/>
        </authorList>
    </citation>
    <scope>NUCLEOTIDE SEQUENCE [LARGE SCALE GENOMIC DNA]</scope>
</reference>
<dbReference type="GeneTree" id="ENSGT00530000063877"/>
<dbReference type="Pfam" id="PF14927">
    <property type="entry name" value="Neurensin"/>
    <property type="match status" value="1"/>
</dbReference>
<evidence type="ECO:0000256" key="2">
    <source>
        <dbReference type="SAM" id="Phobius"/>
    </source>
</evidence>
<organism evidence="3 4">
    <name type="scientific">Felis catus</name>
    <name type="common">Cat</name>
    <name type="synonym">Felis silvestris catus</name>
    <dbReference type="NCBI Taxonomy" id="9685"/>
    <lineage>
        <taxon>Eukaryota</taxon>
        <taxon>Metazoa</taxon>
        <taxon>Chordata</taxon>
        <taxon>Craniata</taxon>
        <taxon>Vertebrata</taxon>
        <taxon>Euteleostomi</taxon>
        <taxon>Mammalia</taxon>
        <taxon>Eutheria</taxon>
        <taxon>Laurasiatheria</taxon>
        <taxon>Carnivora</taxon>
        <taxon>Feliformia</taxon>
        <taxon>Felidae</taxon>
        <taxon>Felinae</taxon>
        <taxon>Felis</taxon>
    </lineage>
</organism>
<keyword evidence="2" id="KW-1133">Transmembrane helix</keyword>
<reference evidence="3" key="2">
    <citation type="submission" date="2025-08" db="UniProtKB">
        <authorList>
            <consortium name="Ensembl"/>
        </authorList>
    </citation>
    <scope>IDENTIFICATION</scope>
    <source>
        <strain evidence="3">breed Abyssinian</strain>
    </source>
</reference>
<keyword evidence="2" id="KW-0812">Transmembrane</keyword>
<feature type="transmembrane region" description="Helical" evidence="2">
    <location>
        <begin position="183"/>
        <end position="206"/>
    </location>
</feature>
<keyword evidence="4" id="KW-1185">Reference proteome</keyword>
<protein>
    <submittedName>
        <fullName evidence="3">Neurensin 1</fullName>
    </submittedName>
</protein>
<sequence>MTNDTLSLFSVTQMNQTPHQEAVEIELAYESGIVGLRFEGCAVKKERSEINKEKEKRKRKTSKLGRMSSCSNICGTKQAQAAPEGGHQRYGVRSYLHQFYEDCTTSIWEYEDDFQIQRSPNRWSSVFWKVGLISGTVFVILGLTVLAAGFLVPPKIEAFGEADFVVVDTHAVQFNSALDVCKLAGAVLFCLGGTSMAGCLLMSVFAKSYSQEEKFLQQKFKERIADIKAHAQPITKAPGPGETKIPVTLSRVQNVQPVAAT</sequence>
<keyword evidence="2" id="KW-0472">Membrane</keyword>
<dbReference type="Ensembl" id="ENSFCTT00005063486.1">
    <property type="protein sequence ID" value="ENSFCTP00005046223.1"/>
    <property type="gene ID" value="ENSFCTG00005022135.1"/>
</dbReference>